<keyword evidence="2" id="KW-1185">Reference proteome</keyword>
<dbReference type="EMBL" id="QEXV01000004">
    <property type="protein sequence ID" value="PWE17012.1"/>
    <property type="molecule type" value="Genomic_DNA"/>
</dbReference>
<comment type="caution">
    <text evidence="1">The sequence shown here is derived from an EMBL/GenBank/DDBJ whole genome shotgun (WGS) entry which is preliminary data.</text>
</comment>
<dbReference type="Proteomes" id="UP000245168">
    <property type="component" value="Unassembled WGS sequence"/>
</dbReference>
<dbReference type="RefSeq" id="WP_109253236.1">
    <property type="nucleotide sequence ID" value="NZ_QEXV01000004.1"/>
</dbReference>
<dbReference type="AlphaFoldDB" id="A0A2U2BSP3"/>
<evidence type="ECO:0000313" key="2">
    <source>
        <dbReference type="Proteomes" id="UP000245168"/>
    </source>
</evidence>
<name>A0A2U2BSP3_9PROT</name>
<reference evidence="2" key="1">
    <citation type="submission" date="2018-05" db="EMBL/GenBank/DDBJ databases">
        <authorList>
            <person name="Liu B.-T."/>
        </authorList>
    </citation>
    <scope>NUCLEOTIDE SEQUENCE [LARGE SCALE GENOMIC DNA]</scope>
    <source>
        <strain evidence="2">WD6-1</strain>
    </source>
</reference>
<organism evidence="1 2">
    <name type="scientific">Marinicauda salina</name>
    <dbReference type="NCBI Taxonomy" id="2135793"/>
    <lineage>
        <taxon>Bacteria</taxon>
        <taxon>Pseudomonadati</taxon>
        <taxon>Pseudomonadota</taxon>
        <taxon>Alphaproteobacteria</taxon>
        <taxon>Maricaulales</taxon>
        <taxon>Maricaulaceae</taxon>
        <taxon>Marinicauda</taxon>
    </lineage>
</organism>
<dbReference type="OrthoDB" id="7627268at2"/>
<sequence length="285" mass="30139">MTPALLAAFLTLSNAAPETSRGLVGDALADHARALAADEACALFSPARRSALEAGLRQIRDDLEGAGMDPGRIDAAIARARADRALLDCESELVHRLAEGVEARLGAYDHLYALEFRGRRRSWNAARLAAHGDGWPVRQEFGALRFGWRSEDGQPAVVLEGSGDAAPAAAVLVMRDPGRAAAPVDATAGGLIETVGDPLSHWGPPGDAETRIWSAGRVKPAAGADGETADFALAFPPDTLARIARLAPREGVRIELKDGNGRTYRTAWLEVGALRAALDFVIAER</sequence>
<protein>
    <submittedName>
        <fullName evidence="1">Uncharacterized protein</fullName>
    </submittedName>
</protein>
<evidence type="ECO:0000313" key="1">
    <source>
        <dbReference type="EMBL" id="PWE17012.1"/>
    </source>
</evidence>
<proteinExistence type="predicted"/>
<gene>
    <name evidence="1" type="ORF">DDZ18_09920</name>
</gene>
<accession>A0A2U2BSP3</accession>